<evidence type="ECO:0000256" key="3">
    <source>
        <dbReference type="ARBA" id="ARBA00009295"/>
    </source>
</evidence>
<keyword evidence="4" id="KW-0560">Oxidoreductase</keyword>
<evidence type="ECO:0000259" key="8">
    <source>
        <dbReference type="Pfam" id="PF11960"/>
    </source>
</evidence>
<comment type="similarity">
    <text evidence="3">Belongs to the fatty acid desaturase type 1 family.</text>
</comment>
<evidence type="ECO:0000256" key="4">
    <source>
        <dbReference type="ARBA" id="ARBA00023002"/>
    </source>
</evidence>
<keyword evidence="5 6" id="KW-0472">Membrane</keyword>
<reference evidence="9" key="1">
    <citation type="submission" date="2023-04" db="EMBL/GenBank/DDBJ databases">
        <authorList>
            <person name="Vijverberg K."/>
            <person name="Xiong W."/>
            <person name="Schranz E."/>
        </authorList>
    </citation>
    <scope>NUCLEOTIDE SEQUENCE</scope>
</reference>
<feature type="transmembrane region" description="Helical" evidence="6">
    <location>
        <begin position="78"/>
        <end position="98"/>
    </location>
</feature>
<name>A0AA35VR67_LACSI</name>
<feature type="domain" description="Fatty acid desaturase N-terminal" evidence="8">
    <location>
        <begin position="25"/>
        <end position="59"/>
    </location>
</feature>
<dbReference type="PANTHER" id="PTHR32100">
    <property type="entry name" value="OMEGA-6 FATTY ACID DESATURASE, CHLOROPLASTIC"/>
    <property type="match status" value="1"/>
</dbReference>
<dbReference type="InterPro" id="IPR021863">
    <property type="entry name" value="FAS_N"/>
</dbReference>
<keyword evidence="6" id="KW-1133">Transmembrane helix</keyword>
<dbReference type="Proteomes" id="UP001177003">
    <property type="component" value="Chromosome 0"/>
</dbReference>
<proteinExistence type="inferred from homology"/>
<evidence type="ECO:0008006" key="11">
    <source>
        <dbReference type="Google" id="ProtNLM"/>
    </source>
</evidence>
<comment type="subcellular location">
    <subcellularLocation>
        <location evidence="1">Membrane</location>
    </subcellularLocation>
</comment>
<dbReference type="EMBL" id="OX465086">
    <property type="protein sequence ID" value="CAI9266022.1"/>
    <property type="molecule type" value="Genomic_DNA"/>
</dbReference>
<dbReference type="GO" id="GO:0016717">
    <property type="term" value="F:oxidoreductase activity, acting on paired donors, with oxidation of a pair of donors resulting in the reduction of molecular oxygen to two molecules of water"/>
    <property type="evidence" value="ECO:0007669"/>
    <property type="project" value="InterPro"/>
</dbReference>
<dbReference type="InterPro" id="IPR012171">
    <property type="entry name" value="Fatty_acid_desaturase"/>
</dbReference>
<evidence type="ECO:0000256" key="1">
    <source>
        <dbReference type="ARBA" id="ARBA00004370"/>
    </source>
</evidence>
<dbReference type="InterPro" id="IPR005804">
    <property type="entry name" value="FA_desaturase_dom"/>
</dbReference>
<protein>
    <recommendedName>
        <fullName evidence="11">Fatty acid desaturase domain-containing protein</fullName>
    </recommendedName>
</protein>
<evidence type="ECO:0000313" key="10">
    <source>
        <dbReference type="Proteomes" id="UP001177003"/>
    </source>
</evidence>
<dbReference type="GO" id="GO:0006629">
    <property type="term" value="P:lipid metabolic process"/>
    <property type="evidence" value="ECO:0007669"/>
    <property type="project" value="InterPro"/>
</dbReference>
<dbReference type="GO" id="GO:0016020">
    <property type="term" value="C:membrane"/>
    <property type="evidence" value="ECO:0007669"/>
    <property type="project" value="UniProtKB-SubCell"/>
</dbReference>
<gene>
    <name evidence="9" type="ORF">LSALG_LOCUS6599</name>
</gene>
<dbReference type="AlphaFoldDB" id="A0AA35VR67"/>
<evidence type="ECO:0000256" key="5">
    <source>
        <dbReference type="ARBA" id="ARBA00023136"/>
    </source>
</evidence>
<comment type="pathway">
    <text evidence="2">Lipid metabolism.</text>
</comment>
<keyword evidence="10" id="KW-1185">Reference proteome</keyword>
<dbReference type="Pfam" id="PF11960">
    <property type="entry name" value="DUF3474"/>
    <property type="match status" value="1"/>
</dbReference>
<evidence type="ECO:0000313" key="9">
    <source>
        <dbReference type="EMBL" id="CAI9266022.1"/>
    </source>
</evidence>
<organism evidence="9 10">
    <name type="scientific">Lactuca saligna</name>
    <name type="common">Willowleaf lettuce</name>
    <dbReference type="NCBI Taxonomy" id="75948"/>
    <lineage>
        <taxon>Eukaryota</taxon>
        <taxon>Viridiplantae</taxon>
        <taxon>Streptophyta</taxon>
        <taxon>Embryophyta</taxon>
        <taxon>Tracheophyta</taxon>
        <taxon>Spermatophyta</taxon>
        <taxon>Magnoliopsida</taxon>
        <taxon>eudicotyledons</taxon>
        <taxon>Gunneridae</taxon>
        <taxon>Pentapetalae</taxon>
        <taxon>asterids</taxon>
        <taxon>campanulids</taxon>
        <taxon>Asterales</taxon>
        <taxon>Asteraceae</taxon>
        <taxon>Cichorioideae</taxon>
        <taxon>Cichorieae</taxon>
        <taxon>Lactucinae</taxon>
        <taxon>Lactuca</taxon>
    </lineage>
</organism>
<evidence type="ECO:0000259" key="7">
    <source>
        <dbReference type="Pfam" id="PF00487"/>
    </source>
</evidence>
<evidence type="ECO:0000256" key="6">
    <source>
        <dbReference type="SAM" id="Phobius"/>
    </source>
</evidence>
<feature type="domain" description="Fatty acid desaturase" evidence="7">
    <location>
        <begin position="80"/>
        <end position="167"/>
    </location>
</feature>
<sequence length="207" mass="24193">MCAGGRMSYPFDDKKILERVPVGLPFSLSDLKKAIPAHCFKRSVIRSSYYVVHDLIVAYVFYFLANTYISFLSTPLAYLAWPVYWFCQASILTGLWVIGHECGHHAFSEYQWIDDTIGFILHSTLMTPYFSWKYSHRNHHANTNSLDNDKVYIPKRKSKVRWFANHFDPMNPIFTEHERIQVLLSDIGLLAVFYAIKLAVTYMEFRC</sequence>
<dbReference type="Pfam" id="PF00487">
    <property type="entry name" value="FA_desaturase"/>
    <property type="match status" value="1"/>
</dbReference>
<feature type="transmembrane region" description="Helical" evidence="6">
    <location>
        <begin position="50"/>
        <end position="72"/>
    </location>
</feature>
<keyword evidence="6" id="KW-0812">Transmembrane</keyword>
<accession>A0AA35VR67</accession>
<evidence type="ECO:0000256" key="2">
    <source>
        <dbReference type="ARBA" id="ARBA00005189"/>
    </source>
</evidence>